<dbReference type="EMBL" id="BFAD01000011">
    <property type="protein sequence ID" value="GBE87697.1"/>
    <property type="molecule type" value="Genomic_DNA"/>
</dbReference>
<proteinExistence type="predicted"/>
<gene>
    <name evidence="2" type="ORF">SCP_1103740</name>
</gene>
<dbReference type="InParanoid" id="A0A401GZV2"/>
<evidence type="ECO:0000313" key="2">
    <source>
        <dbReference type="EMBL" id="GBE87697.1"/>
    </source>
</evidence>
<protein>
    <submittedName>
        <fullName evidence="2">Uncharacterized protein</fullName>
    </submittedName>
</protein>
<feature type="region of interest" description="Disordered" evidence="1">
    <location>
        <begin position="1"/>
        <end position="30"/>
    </location>
</feature>
<dbReference type="GeneID" id="38784614"/>
<dbReference type="RefSeq" id="XP_027618610.1">
    <property type="nucleotide sequence ID" value="XM_027762809.1"/>
</dbReference>
<evidence type="ECO:0000313" key="3">
    <source>
        <dbReference type="Proteomes" id="UP000287166"/>
    </source>
</evidence>
<dbReference type="Proteomes" id="UP000287166">
    <property type="component" value="Unassembled WGS sequence"/>
</dbReference>
<comment type="caution">
    <text evidence="2">The sequence shown here is derived from an EMBL/GenBank/DDBJ whole genome shotgun (WGS) entry which is preliminary data.</text>
</comment>
<evidence type="ECO:0000256" key="1">
    <source>
        <dbReference type="SAM" id="MobiDB-lite"/>
    </source>
</evidence>
<accession>A0A401GZV2</accession>
<organism evidence="2 3">
    <name type="scientific">Sparassis crispa</name>
    <dbReference type="NCBI Taxonomy" id="139825"/>
    <lineage>
        <taxon>Eukaryota</taxon>
        <taxon>Fungi</taxon>
        <taxon>Dikarya</taxon>
        <taxon>Basidiomycota</taxon>
        <taxon>Agaricomycotina</taxon>
        <taxon>Agaricomycetes</taxon>
        <taxon>Polyporales</taxon>
        <taxon>Sparassidaceae</taxon>
        <taxon>Sparassis</taxon>
    </lineage>
</organism>
<name>A0A401GZV2_9APHY</name>
<sequence length="91" mass="9482">MMHAQYRPTRRPVPPLRAGGDLGTPCTGGAPRMAAVAPSGNSFPFSRWMSARPPPPLPHAPSSPTAACAILPALTLPCHGRDGHADLPPSR</sequence>
<dbReference type="AlphaFoldDB" id="A0A401GZV2"/>
<reference evidence="2 3" key="1">
    <citation type="journal article" date="2018" name="Sci. Rep.">
        <title>Genome sequence of the cauliflower mushroom Sparassis crispa (Hanabiratake) and its association with beneficial usage.</title>
        <authorList>
            <person name="Kiyama R."/>
            <person name="Furutani Y."/>
            <person name="Kawaguchi K."/>
            <person name="Nakanishi T."/>
        </authorList>
    </citation>
    <scope>NUCLEOTIDE SEQUENCE [LARGE SCALE GENOMIC DNA]</scope>
</reference>
<keyword evidence="3" id="KW-1185">Reference proteome</keyword>